<gene>
    <name evidence="1" type="ORF">HOP12_14500</name>
</gene>
<evidence type="ECO:0000313" key="1">
    <source>
        <dbReference type="EMBL" id="NOT35351.1"/>
    </source>
</evidence>
<proteinExistence type="predicted"/>
<dbReference type="EMBL" id="JABFRW010000190">
    <property type="protein sequence ID" value="NOT35351.1"/>
    <property type="molecule type" value="Genomic_DNA"/>
</dbReference>
<accession>A0A849SLP1</accession>
<dbReference type="InterPro" id="IPR011990">
    <property type="entry name" value="TPR-like_helical_dom_sf"/>
</dbReference>
<name>A0A849SLP1_UNCEI</name>
<dbReference type="Gene3D" id="1.25.40.10">
    <property type="entry name" value="Tetratricopeptide repeat domain"/>
    <property type="match status" value="1"/>
</dbReference>
<dbReference type="SUPFAM" id="SSF48452">
    <property type="entry name" value="TPR-like"/>
    <property type="match status" value="1"/>
</dbReference>
<organism evidence="1 2">
    <name type="scientific">Eiseniibacteriota bacterium</name>
    <dbReference type="NCBI Taxonomy" id="2212470"/>
    <lineage>
        <taxon>Bacteria</taxon>
        <taxon>Candidatus Eiseniibacteriota</taxon>
    </lineage>
</organism>
<evidence type="ECO:0000313" key="2">
    <source>
        <dbReference type="Proteomes" id="UP000580839"/>
    </source>
</evidence>
<reference evidence="1 2" key="1">
    <citation type="submission" date="2020-04" db="EMBL/GenBank/DDBJ databases">
        <title>Metagenomic profiling of ammonia- and methane-oxidizing microorganisms in a Dutch drinking water treatment plant.</title>
        <authorList>
            <person name="Poghosyan L."/>
            <person name="Leucker S."/>
        </authorList>
    </citation>
    <scope>NUCLEOTIDE SEQUENCE [LARGE SCALE GENOMIC DNA]</scope>
    <source>
        <strain evidence="1">S-RSF-IL-03</strain>
    </source>
</reference>
<sequence>MASWTSGQWARGVALIAMGLSLGSAVHVQRLALSDAPTEVIAAGRALAADAARGASVMSRKGHIGFYSGLPVVEFPRVEDLAALGSFARGNGADYLYFSWYETQLRPEFAYLLDTTSRVPGLRAIHVSPTKPAVLYRIEPGFGRAPAWWNDEFERSVHAARAMVWVSGDRAATAHHVVMGVDALRRGAWSEALHHAGLVTQREPRDTVAWVVAGEAARGLGRALEARAAYDRALALDSSETIALMGLGRLEAQALRGDRARALWQRAAAGTDDPAMREEIRHLLANAVP</sequence>
<protein>
    <recommendedName>
        <fullName evidence="3">Tetratricopeptide repeat protein</fullName>
    </recommendedName>
</protein>
<evidence type="ECO:0008006" key="3">
    <source>
        <dbReference type="Google" id="ProtNLM"/>
    </source>
</evidence>
<comment type="caution">
    <text evidence="1">The sequence shown here is derived from an EMBL/GenBank/DDBJ whole genome shotgun (WGS) entry which is preliminary data.</text>
</comment>
<dbReference type="Proteomes" id="UP000580839">
    <property type="component" value="Unassembled WGS sequence"/>
</dbReference>
<dbReference type="AlphaFoldDB" id="A0A849SLP1"/>